<feature type="compositionally biased region" description="Acidic residues" evidence="6">
    <location>
        <begin position="25"/>
        <end position="38"/>
    </location>
</feature>
<evidence type="ECO:0000256" key="6">
    <source>
        <dbReference type="SAM" id="MobiDB-lite"/>
    </source>
</evidence>
<feature type="region of interest" description="Disordered" evidence="6">
    <location>
        <begin position="863"/>
        <end position="915"/>
    </location>
</feature>
<comment type="caution">
    <text evidence="9">The sequence shown here is derived from an EMBL/GenBank/DDBJ whole genome shotgun (WGS) entry which is preliminary data.</text>
</comment>
<dbReference type="PANTHER" id="PTHR21236:SF1">
    <property type="entry name" value="PROTEIN YIPF6"/>
    <property type="match status" value="1"/>
</dbReference>
<dbReference type="SUPFAM" id="SSF50729">
    <property type="entry name" value="PH domain-like"/>
    <property type="match status" value="1"/>
</dbReference>
<feature type="transmembrane region" description="Helical" evidence="7">
    <location>
        <begin position="277"/>
        <end position="297"/>
    </location>
</feature>
<accession>A0A9P6KPZ6</accession>
<feature type="compositionally biased region" description="Basic and acidic residues" evidence="6">
    <location>
        <begin position="495"/>
        <end position="516"/>
    </location>
</feature>
<dbReference type="InterPro" id="IPR045231">
    <property type="entry name" value="Yip1/4-like"/>
</dbReference>
<feature type="domain" description="RanBD1" evidence="8">
    <location>
        <begin position="901"/>
        <end position="1022"/>
    </location>
</feature>
<dbReference type="SMART" id="SM00160">
    <property type="entry name" value="RanBD"/>
    <property type="match status" value="1"/>
</dbReference>
<proteinExistence type="inferred from homology"/>
<feature type="compositionally biased region" description="Acidic residues" evidence="6">
    <location>
        <begin position="873"/>
        <end position="888"/>
    </location>
</feature>
<dbReference type="InterPro" id="IPR011993">
    <property type="entry name" value="PH-like_dom_sf"/>
</dbReference>
<dbReference type="InterPro" id="IPR000156">
    <property type="entry name" value="Ran_bind_dom"/>
</dbReference>
<dbReference type="Proteomes" id="UP000756921">
    <property type="component" value="Unassembled WGS sequence"/>
</dbReference>
<keyword evidence="3 7" id="KW-0812">Transmembrane</keyword>
<feature type="compositionally biased region" description="Low complexity" evidence="6">
    <location>
        <begin position="664"/>
        <end position="678"/>
    </location>
</feature>
<feature type="region of interest" description="Disordered" evidence="6">
    <location>
        <begin position="788"/>
        <end position="820"/>
    </location>
</feature>
<feature type="compositionally biased region" description="Polar residues" evidence="6">
    <location>
        <begin position="640"/>
        <end position="650"/>
    </location>
</feature>
<dbReference type="PANTHER" id="PTHR21236">
    <property type="entry name" value="GOLGI MEMBRANE PROTEIN YIP1"/>
    <property type="match status" value="1"/>
</dbReference>
<dbReference type="InterPro" id="IPR006977">
    <property type="entry name" value="Yip1_dom"/>
</dbReference>
<name>A0A9P6KPZ6_9PLEO</name>
<evidence type="ECO:0000256" key="3">
    <source>
        <dbReference type="ARBA" id="ARBA00022692"/>
    </source>
</evidence>
<gene>
    <name evidence="9" type="ORF">PMIN01_07505</name>
</gene>
<protein>
    <submittedName>
        <fullName evidence="9">Yip1 domain-containing protein</fullName>
    </submittedName>
</protein>
<dbReference type="EMBL" id="WJXW01000007">
    <property type="protein sequence ID" value="KAF9734602.1"/>
    <property type="molecule type" value="Genomic_DNA"/>
</dbReference>
<feature type="region of interest" description="Disordered" evidence="6">
    <location>
        <begin position="428"/>
        <end position="751"/>
    </location>
</feature>
<sequence length="1033" mass="109332">MAAMMPSASMANDYDNDALERDLIDPDDATLDDLDDPIQDTSDRAPLTGNIGARSGASTQSYLTSAVGGEDRRAPTNTIDETVWETLSRDLLAIWEKLKQVLWPKYLLGGIMQRGGGIGAAERGEADGVGGGLGGLAGRWPDADVILQGGMSEGLRDWDLWGPLIFCLLLSLFLSRGAKDDQKDYVFAGIFAMVWLGEAVVTMQIKLLGGNIAFFQSISIIGYTLFPLVIASALSATGIVHMLVRIPVYLVLIAWSLAAGISIMGGSGVVRNRVGIALARVLVLVALYYSYGLAMGLGNLTAHGLTVESRKASGRYHSHGSPSASTQTKRPTMDVSRIMDLLDQSRRLWFLRVYLRPFTRLTELHDQVREYLQAPAQLAKRLPAKRPSFGTVISHFTSPPHGPARLALLSVKGQQICTHRLCKLLQTPTNTLPLDSPPLVAAKRSRSRSRHSLSRAASHPPILHPHDPLLTRATNAATAEQASAANSDHVASPARSDRSSDSEGRPVREKLKETRIDAQGTADQAPSSDQPMADAAPNGQVGEASTSGSDNERGRLRRKRSREDFEDVAEDAKPLGKKHERHTRKKSRDITSPIGSDTELLKNKANGTIAPIAENDGDVNAPPAAASTSRQATPEGAASNKDSATVTSPQNKRKLEQTAVSNDTTGEPSGATSTTTTTKPEERDTKRPRDRVDSDPVSKVAESNSKVPPGGGFSNTSAASPFATMSSRSPVNSAGSSTKDQPQTSQSAFKSSGFGAFASSTASPFAAATKTTTPSLFGAATDNKLSSFASKPAAPASTSSGFASLGGATSSFGNTSSAGGSAFGGSLGGSAFGSVIGGKPGLSTFGGGGSITGLKEKMAPEFGAAETKAASDSEGDDDAGDDKDEEAGGNEPERRASQPLLSSTGPLETGEENEDAAWTGRAKLYTFVNQDGKKSWQERGVGPLKLNVSREEPYKARFVLRADGTHRLLLNVAVTSKLRFGDASGSEPNDGRLLFAAPTTTGEVESHMLRLKVERAAELWRQVDEIKSSKMYA</sequence>
<evidence type="ECO:0000313" key="10">
    <source>
        <dbReference type="Proteomes" id="UP000756921"/>
    </source>
</evidence>
<evidence type="ECO:0000256" key="5">
    <source>
        <dbReference type="ARBA" id="ARBA00023136"/>
    </source>
</evidence>
<evidence type="ECO:0000256" key="7">
    <source>
        <dbReference type="SAM" id="Phobius"/>
    </source>
</evidence>
<evidence type="ECO:0000256" key="4">
    <source>
        <dbReference type="ARBA" id="ARBA00022989"/>
    </source>
</evidence>
<feature type="compositionally biased region" description="Basic and acidic residues" evidence="6">
    <location>
        <begin position="679"/>
        <end position="696"/>
    </location>
</feature>
<dbReference type="PROSITE" id="PS50196">
    <property type="entry name" value="RANBD1"/>
    <property type="match status" value="1"/>
</dbReference>
<keyword evidence="5 7" id="KW-0472">Membrane</keyword>
<keyword evidence="10" id="KW-1185">Reference proteome</keyword>
<feature type="transmembrane region" description="Helical" evidence="7">
    <location>
        <begin position="185"/>
        <end position="208"/>
    </location>
</feature>
<dbReference type="Gene3D" id="2.30.29.30">
    <property type="entry name" value="Pleckstrin-homology domain (PH domain)/Phosphotyrosine-binding domain (PTB)"/>
    <property type="match status" value="1"/>
</dbReference>
<dbReference type="GO" id="GO:0006888">
    <property type="term" value="P:endoplasmic reticulum to Golgi vesicle-mediated transport"/>
    <property type="evidence" value="ECO:0007669"/>
    <property type="project" value="InterPro"/>
</dbReference>
<evidence type="ECO:0000313" key="9">
    <source>
        <dbReference type="EMBL" id="KAF9734602.1"/>
    </source>
</evidence>
<dbReference type="OrthoDB" id="185618at2759"/>
<feature type="compositionally biased region" description="Polar residues" evidence="6">
    <location>
        <begin position="521"/>
        <end position="530"/>
    </location>
</feature>
<evidence type="ECO:0000256" key="1">
    <source>
        <dbReference type="ARBA" id="ARBA00004141"/>
    </source>
</evidence>
<feature type="compositionally biased region" description="Polar residues" evidence="6">
    <location>
        <begin position="714"/>
        <end position="746"/>
    </location>
</feature>
<feature type="region of interest" description="Disordered" evidence="6">
    <location>
        <begin position="24"/>
        <end position="56"/>
    </location>
</feature>
<feature type="compositionally biased region" description="Low complexity" evidence="6">
    <location>
        <begin position="470"/>
        <end position="494"/>
    </location>
</feature>
<dbReference type="GO" id="GO:0005802">
    <property type="term" value="C:trans-Golgi network"/>
    <property type="evidence" value="ECO:0007669"/>
    <property type="project" value="TreeGrafter"/>
</dbReference>
<evidence type="ECO:0000259" key="8">
    <source>
        <dbReference type="PROSITE" id="PS50196"/>
    </source>
</evidence>
<feature type="compositionally biased region" description="Basic residues" evidence="6">
    <location>
        <begin position="443"/>
        <end position="453"/>
    </location>
</feature>
<reference evidence="9" key="1">
    <citation type="journal article" date="2020" name="Mol. Plant Microbe Interact.">
        <title>Genome Sequence of the Biocontrol Agent Coniothyrium minitans strain Conio (IMI 134523).</title>
        <authorList>
            <person name="Patel D."/>
            <person name="Shittu T.A."/>
            <person name="Baroncelli R."/>
            <person name="Muthumeenakshi S."/>
            <person name="Osborne T.H."/>
            <person name="Janganan T.K."/>
            <person name="Sreenivasaprasad S."/>
        </authorList>
    </citation>
    <scope>NUCLEOTIDE SEQUENCE</scope>
    <source>
        <strain evidence="9">Conio</strain>
    </source>
</reference>
<dbReference type="Pfam" id="PF00638">
    <property type="entry name" value="Ran_BP1"/>
    <property type="match status" value="1"/>
</dbReference>
<organism evidence="9 10">
    <name type="scientific">Paraphaeosphaeria minitans</name>
    <dbReference type="NCBI Taxonomy" id="565426"/>
    <lineage>
        <taxon>Eukaryota</taxon>
        <taxon>Fungi</taxon>
        <taxon>Dikarya</taxon>
        <taxon>Ascomycota</taxon>
        <taxon>Pezizomycotina</taxon>
        <taxon>Dothideomycetes</taxon>
        <taxon>Pleosporomycetidae</taxon>
        <taxon>Pleosporales</taxon>
        <taxon>Massarineae</taxon>
        <taxon>Didymosphaeriaceae</taxon>
        <taxon>Paraphaeosphaeria</taxon>
    </lineage>
</organism>
<evidence type="ECO:0000256" key="2">
    <source>
        <dbReference type="ARBA" id="ARBA00010596"/>
    </source>
</evidence>
<feature type="compositionally biased region" description="Basic residues" evidence="6">
    <location>
        <begin position="575"/>
        <end position="587"/>
    </location>
</feature>
<feature type="transmembrane region" description="Helical" evidence="7">
    <location>
        <begin position="160"/>
        <end position="179"/>
    </location>
</feature>
<dbReference type="GO" id="GO:0016020">
    <property type="term" value="C:membrane"/>
    <property type="evidence" value="ECO:0007669"/>
    <property type="project" value="UniProtKB-SubCell"/>
</dbReference>
<dbReference type="Pfam" id="PF04893">
    <property type="entry name" value="Yip1"/>
    <property type="match status" value="1"/>
</dbReference>
<feature type="transmembrane region" description="Helical" evidence="7">
    <location>
        <begin position="246"/>
        <end position="265"/>
    </location>
</feature>
<keyword evidence="4 7" id="KW-1133">Transmembrane helix</keyword>
<comment type="subcellular location">
    <subcellularLocation>
        <location evidence="1">Membrane</location>
        <topology evidence="1">Multi-pass membrane protein</topology>
    </subcellularLocation>
</comment>
<feature type="transmembrane region" description="Helical" evidence="7">
    <location>
        <begin position="220"/>
        <end position="240"/>
    </location>
</feature>
<comment type="similarity">
    <text evidence="2">Belongs to the YIP1 family.</text>
</comment>
<dbReference type="AlphaFoldDB" id="A0A9P6KPZ6"/>